<name>A0A7X2NI22_9CLOT</name>
<dbReference type="AlphaFoldDB" id="A0A7X2NI22"/>
<organism evidence="3 4">
    <name type="scientific">Clostridium porci</name>
    <dbReference type="NCBI Taxonomy" id="2605778"/>
    <lineage>
        <taxon>Bacteria</taxon>
        <taxon>Bacillati</taxon>
        <taxon>Bacillota</taxon>
        <taxon>Clostridia</taxon>
        <taxon>Eubacteriales</taxon>
        <taxon>Clostridiaceae</taxon>
        <taxon>Clostridium</taxon>
    </lineage>
</organism>
<dbReference type="Proteomes" id="UP000429958">
    <property type="component" value="Unassembled WGS sequence"/>
</dbReference>
<keyword evidence="1" id="KW-0812">Transmembrane</keyword>
<dbReference type="PROSITE" id="PS50887">
    <property type="entry name" value="GGDEF"/>
    <property type="match status" value="1"/>
</dbReference>
<gene>
    <name evidence="3" type="ORF">FYJ39_00700</name>
</gene>
<dbReference type="NCBIfam" id="TIGR00254">
    <property type="entry name" value="GGDEF"/>
    <property type="match status" value="1"/>
</dbReference>
<sequence>MFHEFQPLVSSIRWRTPYLLISAFVLFFSYTELIILGVTVVIKFLTSDKHFCSLYECEIKTETLLLQKNFLIFIIVVYGSFIALDALVDWIFHKTVNASSIAGCIEVLIAVLLLFIFRFYIERKQTGVTVFFFISIFQFLLATYIQYTFMPTRSGFYLLILAFVSTSVSVIYHNGLYFTGLAVLMLHDVFYTYQALSSCLSEVFHQAVENLIFLFCAVFINICLTMAKRKEIMSRVRLIEERDTDSLTGLLNRNAAQRSIVQYLGKNSLQALLLLDLDGFKQINDTLGHQMGDILLQEVAKVIGTIFRSSDITARLGGDEFLVFMDNLSSETIPQHKAKLLIDRVSAIAVGHKKKTSVSCSVGIAFTSKHENGSFEELYKKADRALYQSKWNGKACYTVWKPARP</sequence>
<dbReference type="InterPro" id="IPR050469">
    <property type="entry name" value="Diguanylate_Cyclase"/>
</dbReference>
<evidence type="ECO:0000259" key="2">
    <source>
        <dbReference type="PROSITE" id="PS50887"/>
    </source>
</evidence>
<dbReference type="InterPro" id="IPR043128">
    <property type="entry name" value="Rev_trsase/Diguanyl_cyclase"/>
</dbReference>
<dbReference type="Gene3D" id="3.30.70.270">
    <property type="match status" value="1"/>
</dbReference>
<keyword evidence="4" id="KW-1185">Reference proteome</keyword>
<accession>A0A7X2NI22</accession>
<keyword evidence="1" id="KW-1133">Transmembrane helix</keyword>
<feature type="domain" description="GGDEF" evidence="2">
    <location>
        <begin position="268"/>
        <end position="402"/>
    </location>
</feature>
<feature type="transmembrane region" description="Helical" evidence="1">
    <location>
        <begin position="128"/>
        <end position="149"/>
    </location>
</feature>
<dbReference type="Pfam" id="PF00990">
    <property type="entry name" value="GGDEF"/>
    <property type="match status" value="1"/>
</dbReference>
<evidence type="ECO:0000256" key="1">
    <source>
        <dbReference type="SAM" id="Phobius"/>
    </source>
</evidence>
<evidence type="ECO:0000313" key="3">
    <source>
        <dbReference type="EMBL" id="MSS35133.1"/>
    </source>
</evidence>
<dbReference type="CDD" id="cd01949">
    <property type="entry name" value="GGDEF"/>
    <property type="match status" value="1"/>
</dbReference>
<reference evidence="3 4" key="1">
    <citation type="submission" date="2019-08" db="EMBL/GenBank/DDBJ databases">
        <title>In-depth cultivation of the pig gut microbiome towards novel bacterial diversity and tailored functional studies.</title>
        <authorList>
            <person name="Wylensek D."/>
            <person name="Hitch T.C.A."/>
            <person name="Clavel T."/>
        </authorList>
    </citation>
    <scope>NUCLEOTIDE SEQUENCE [LARGE SCALE GENOMIC DNA]</scope>
    <source>
        <strain evidence="3 4">WCA-389-WT-23D1</strain>
    </source>
</reference>
<dbReference type="InterPro" id="IPR029787">
    <property type="entry name" value="Nucleotide_cyclase"/>
</dbReference>
<dbReference type="GO" id="GO:0052621">
    <property type="term" value="F:diguanylate cyclase activity"/>
    <property type="evidence" value="ECO:0007669"/>
    <property type="project" value="TreeGrafter"/>
</dbReference>
<dbReference type="PANTHER" id="PTHR45138:SF9">
    <property type="entry name" value="DIGUANYLATE CYCLASE DGCM-RELATED"/>
    <property type="match status" value="1"/>
</dbReference>
<proteinExistence type="predicted"/>
<comment type="caution">
    <text evidence="3">The sequence shown here is derived from an EMBL/GenBank/DDBJ whole genome shotgun (WGS) entry which is preliminary data.</text>
</comment>
<feature type="transmembrane region" description="Helical" evidence="1">
    <location>
        <begin position="20"/>
        <end position="45"/>
    </location>
</feature>
<dbReference type="EMBL" id="VUMD01000001">
    <property type="protein sequence ID" value="MSS35133.1"/>
    <property type="molecule type" value="Genomic_DNA"/>
</dbReference>
<feature type="transmembrane region" description="Helical" evidence="1">
    <location>
        <begin position="70"/>
        <end position="92"/>
    </location>
</feature>
<feature type="transmembrane region" description="Helical" evidence="1">
    <location>
        <begin position="208"/>
        <end position="227"/>
    </location>
</feature>
<keyword evidence="1" id="KW-0472">Membrane</keyword>
<dbReference type="SMART" id="SM00267">
    <property type="entry name" value="GGDEF"/>
    <property type="match status" value="1"/>
</dbReference>
<dbReference type="SUPFAM" id="SSF55073">
    <property type="entry name" value="Nucleotide cyclase"/>
    <property type="match status" value="1"/>
</dbReference>
<protein>
    <submittedName>
        <fullName evidence="3">GGDEF domain-containing protein</fullName>
    </submittedName>
</protein>
<dbReference type="PANTHER" id="PTHR45138">
    <property type="entry name" value="REGULATORY COMPONENTS OF SENSORY TRANSDUCTION SYSTEM"/>
    <property type="match status" value="1"/>
</dbReference>
<feature type="transmembrane region" description="Helical" evidence="1">
    <location>
        <begin position="98"/>
        <end position="121"/>
    </location>
</feature>
<dbReference type="InterPro" id="IPR000160">
    <property type="entry name" value="GGDEF_dom"/>
</dbReference>
<feature type="transmembrane region" description="Helical" evidence="1">
    <location>
        <begin position="155"/>
        <end position="172"/>
    </location>
</feature>
<evidence type="ECO:0000313" key="4">
    <source>
        <dbReference type="Proteomes" id="UP000429958"/>
    </source>
</evidence>